<evidence type="ECO:0000256" key="3">
    <source>
        <dbReference type="RuleBase" id="RU003616"/>
    </source>
</evidence>
<evidence type="ECO:0000259" key="4">
    <source>
        <dbReference type="PROSITE" id="PS01031"/>
    </source>
</evidence>
<keyword evidence="5" id="KW-1185">Reference proteome</keyword>
<dbReference type="InterPro" id="IPR008978">
    <property type="entry name" value="HSP20-like_chaperone"/>
</dbReference>
<evidence type="ECO:0000256" key="2">
    <source>
        <dbReference type="PROSITE-ProRule" id="PRU00285"/>
    </source>
</evidence>
<keyword evidence="1" id="KW-0346">Stress response</keyword>
<dbReference type="GO" id="GO:0005634">
    <property type="term" value="C:nucleus"/>
    <property type="evidence" value="ECO:0007669"/>
    <property type="project" value="TreeGrafter"/>
</dbReference>
<dbReference type="GO" id="GO:0005737">
    <property type="term" value="C:cytoplasm"/>
    <property type="evidence" value="ECO:0007669"/>
    <property type="project" value="TreeGrafter"/>
</dbReference>
<organism evidence="5 6">
    <name type="scientific">Parastrongyloides trichosuri</name>
    <name type="common">Possum-specific nematode worm</name>
    <dbReference type="NCBI Taxonomy" id="131310"/>
    <lineage>
        <taxon>Eukaryota</taxon>
        <taxon>Metazoa</taxon>
        <taxon>Ecdysozoa</taxon>
        <taxon>Nematoda</taxon>
        <taxon>Chromadorea</taxon>
        <taxon>Rhabditida</taxon>
        <taxon>Tylenchina</taxon>
        <taxon>Panagrolaimomorpha</taxon>
        <taxon>Strongyloidoidea</taxon>
        <taxon>Strongyloididae</taxon>
        <taxon>Parastrongyloides</taxon>
    </lineage>
</organism>
<dbReference type="PANTHER" id="PTHR45640:SF13">
    <property type="entry name" value="HEAT SHOCK PROTEIN 22-RELATED"/>
    <property type="match status" value="1"/>
</dbReference>
<dbReference type="PANTHER" id="PTHR45640">
    <property type="entry name" value="HEAT SHOCK PROTEIN HSP-12.2-RELATED"/>
    <property type="match status" value="1"/>
</dbReference>
<dbReference type="CDD" id="cd06526">
    <property type="entry name" value="metazoan_ACD"/>
    <property type="match status" value="1"/>
</dbReference>
<dbReference type="Pfam" id="PF00011">
    <property type="entry name" value="HSP20"/>
    <property type="match status" value="1"/>
</dbReference>
<name>A0A0N4Z0M9_PARTI</name>
<dbReference type="InterPro" id="IPR002068">
    <property type="entry name" value="A-crystallin/Hsp20_dom"/>
</dbReference>
<comment type="similarity">
    <text evidence="2 3">Belongs to the small heat shock protein (HSP20) family.</text>
</comment>
<proteinExistence type="inferred from homology"/>
<sequence length="171" mass="20409">MGFRSLLPKSFFRGGLDRSVQTRPYYPEYNYDMMSPLYEVERFFDEIERRFFQPFFSGSFREMTKFGDAKEELKITDDYISLKMDVSQFNPNELRVNIADGYIIIEGRHQERYNRNGLIQKAFFRRYALPPNVREEDVVSDLTKDGILTIKGKKTPSVERSRRRNVPIEYK</sequence>
<dbReference type="GO" id="GO:0009408">
    <property type="term" value="P:response to heat"/>
    <property type="evidence" value="ECO:0007669"/>
    <property type="project" value="TreeGrafter"/>
</dbReference>
<dbReference type="InterPro" id="IPR001436">
    <property type="entry name" value="Alpha-crystallin/sHSP_animal"/>
</dbReference>
<reference evidence="6" key="1">
    <citation type="submission" date="2017-02" db="UniProtKB">
        <authorList>
            <consortium name="WormBaseParasite"/>
        </authorList>
    </citation>
    <scope>IDENTIFICATION</scope>
</reference>
<dbReference type="GO" id="GO:0042026">
    <property type="term" value="P:protein refolding"/>
    <property type="evidence" value="ECO:0007669"/>
    <property type="project" value="TreeGrafter"/>
</dbReference>
<dbReference type="PROSITE" id="PS01031">
    <property type="entry name" value="SHSP"/>
    <property type="match status" value="1"/>
</dbReference>
<feature type="domain" description="SHSP" evidence="4">
    <location>
        <begin position="62"/>
        <end position="169"/>
    </location>
</feature>
<protein>
    <submittedName>
        <fullName evidence="6">SHSP domain-containing protein</fullName>
    </submittedName>
</protein>
<evidence type="ECO:0000256" key="1">
    <source>
        <dbReference type="ARBA" id="ARBA00023016"/>
    </source>
</evidence>
<dbReference type="AlphaFoldDB" id="A0A0N4Z0M9"/>
<dbReference type="GO" id="GO:0051082">
    <property type="term" value="F:unfolded protein binding"/>
    <property type="evidence" value="ECO:0007669"/>
    <property type="project" value="TreeGrafter"/>
</dbReference>
<evidence type="ECO:0000313" key="5">
    <source>
        <dbReference type="Proteomes" id="UP000038045"/>
    </source>
</evidence>
<dbReference type="SUPFAM" id="SSF49764">
    <property type="entry name" value="HSP20-like chaperones"/>
    <property type="match status" value="1"/>
</dbReference>
<dbReference type="WBParaSite" id="PTRK_0000025900.1">
    <property type="protein sequence ID" value="PTRK_0000025900.1"/>
    <property type="gene ID" value="PTRK_0000025900"/>
</dbReference>
<accession>A0A0N4Z0M9</accession>
<evidence type="ECO:0000313" key="6">
    <source>
        <dbReference type="WBParaSite" id="PTRK_0000025900.1"/>
    </source>
</evidence>
<dbReference type="STRING" id="131310.A0A0N4Z0M9"/>
<dbReference type="Proteomes" id="UP000038045">
    <property type="component" value="Unplaced"/>
</dbReference>
<dbReference type="Gene3D" id="2.60.40.790">
    <property type="match status" value="1"/>
</dbReference>